<evidence type="ECO:0000313" key="13">
    <source>
        <dbReference type="EMBL" id="GHC54137.1"/>
    </source>
</evidence>
<protein>
    <recommendedName>
        <fullName evidence="11">Potassium-transporting ATPase KdpC subunit</fullName>
    </recommendedName>
    <alternativeName>
        <fullName evidence="11">ATP phosphohydrolase [potassium-transporting] C chain</fullName>
    </alternativeName>
    <alternativeName>
        <fullName evidence="11">Potassium-binding and translocating subunit C</fullName>
    </alternativeName>
    <alternativeName>
        <fullName evidence="11">Potassium-translocating ATPase C chain</fullName>
    </alternativeName>
</protein>
<feature type="region of interest" description="Disordered" evidence="12">
    <location>
        <begin position="55"/>
        <end position="75"/>
    </location>
</feature>
<dbReference type="GO" id="GO:0005524">
    <property type="term" value="F:ATP binding"/>
    <property type="evidence" value="ECO:0007669"/>
    <property type="project" value="UniProtKB-UniRule"/>
</dbReference>
<reference evidence="14" key="1">
    <citation type="journal article" date="2019" name="Int. J. Syst. Evol. Microbiol.">
        <title>The Global Catalogue of Microorganisms (GCM) 10K type strain sequencing project: providing services to taxonomists for standard genome sequencing and annotation.</title>
        <authorList>
            <consortium name="The Broad Institute Genomics Platform"/>
            <consortium name="The Broad Institute Genome Sequencing Center for Infectious Disease"/>
            <person name="Wu L."/>
            <person name="Ma J."/>
        </authorList>
    </citation>
    <scope>NUCLEOTIDE SEQUENCE [LARGE SCALE GENOMIC DNA]</scope>
    <source>
        <strain evidence="14">KCTC 42083</strain>
    </source>
</reference>
<gene>
    <name evidence="11 13" type="primary">kdpC</name>
    <name evidence="13" type="ORF">GCM10010096_28250</name>
</gene>
<evidence type="ECO:0000256" key="4">
    <source>
        <dbReference type="ARBA" id="ARBA00022692"/>
    </source>
</evidence>
<comment type="caution">
    <text evidence="13">The sequence shown here is derived from an EMBL/GenBank/DDBJ whole genome shotgun (WGS) entry which is preliminary data.</text>
</comment>
<keyword evidence="8 11" id="KW-1133">Transmembrane helix</keyword>
<dbReference type="PIRSF" id="PIRSF001296">
    <property type="entry name" value="K_ATPase_KdpC"/>
    <property type="match status" value="1"/>
</dbReference>
<comment type="similarity">
    <text evidence="11">Belongs to the KdpC family.</text>
</comment>
<dbReference type="Proteomes" id="UP000608923">
    <property type="component" value="Unassembled WGS sequence"/>
</dbReference>
<accession>A0A8H9IRQ2</accession>
<comment type="subunit">
    <text evidence="11">The system is composed of three essential subunits: KdpA, KdpB and KdpC.</text>
</comment>
<dbReference type="NCBIfam" id="TIGR00681">
    <property type="entry name" value="kdpC"/>
    <property type="match status" value="1"/>
</dbReference>
<dbReference type="PANTHER" id="PTHR30042:SF2">
    <property type="entry name" value="POTASSIUM-TRANSPORTING ATPASE KDPC SUBUNIT"/>
    <property type="match status" value="1"/>
</dbReference>
<dbReference type="InterPro" id="IPR003820">
    <property type="entry name" value="KdpC"/>
</dbReference>
<dbReference type="NCBIfam" id="NF001454">
    <property type="entry name" value="PRK00315.1"/>
    <property type="match status" value="1"/>
</dbReference>
<dbReference type="Pfam" id="PF02669">
    <property type="entry name" value="KdpC"/>
    <property type="match status" value="1"/>
</dbReference>
<evidence type="ECO:0000256" key="7">
    <source>
        <dbReference type="ARBA" id="ARBA00022958"/>
    </source>
</evidence>
<keyword evidence="5 11" id="KW-0547">Nucleotide-binding</keyword>
<keyword evidence="2 11" id="KW-1003">Cell membrane</keyword>
<evidence type="ECO:0000313" key="14">
    <source>
        <dbReference type="Proteomes" id="UP000608923"/>
    </source>
</evidence>
<evidence type="ECO:0000256" key="12">
    <source>
        <dbReference type="SAM" id="MobiDB-lite"/>
    </source>
</evidence>
<organism evidence="13 14">
    <name type="scientific">Alcaligenes pakistanensis</name>
    <dbReference type="NCBI Taxonomy" id="1482717"/>
    <lineage>
        <taxon>Bacteria</taxon>
        <taxon>Pseudomonadati</taxon>
        <taxon>Pseudomonadota</taxon>
        <taxon>Betaproteobacteria</taxon>
        <taxon>Burkholderiales</taxon>
        <taxon>Alcaligenaceae</taxon>
        <taxon>Alcaligenes</taxon>
    </lineage>
</organism>
<keyword evidence="10 11" id="KW-0472">Membrane</keyword>
<dbReference type="EMBL" id="BMZN01000004">
    <property type="protein sequence ID" value="GHC54137.1"/>
    <property type="molecule type" value="Genomic_DNA"/>
</dbReference>
<keyword evidence="4 11" id="KW-0812">Transmembrane</keyword>
<keyword evidence="1 11" id="KW-0813">Transport</keyword>
<sequence>MLLTGIAYPLATAMLGTALFPEQAKGSLIQRDGHVVGSRQIGQYFSQPQYFHGRPSATLGADPADPSRSLAQPYNAAASGASNQGVLSQSLLEAVAERSKAYRVMNGLADDAKVPVDAVTASASGLDPHISIANARLQAARVARVRGMSLAQVQVLLDRYTSGRQLGVLGEPRVQVLELNLALDMAKAVQPAVR</sequence>
<evidence type="ECO:0000256" key="8">
    <source>
        <dbReference type="ARBA" id="ARBA00022989"/>
    </source>
</evidence>
<evidence type="ECO:0000256" key="11">
    <source>
        <dbReference type="HAMAP-Rule" id="MF_00276"/>
    </source>
</evidence>
<keyword evidence="6 11" id="KW-0067">ATP-binding</keyword>
<dbReference type="PANTHER" id="PTHR30042">
    <property type="entry name" value="POTASSIUM-TRANSPORTING ATPASE C CHAIN"/>
    <property type="match status" value="1"/>
</dbReference>
<dbReference type="GO" id="GO:0008556">
    <property type="term" value="F:P-type potassium transmembrane transporter activity"/>
    <property type="evidence" value="ECO:0007669"/>
    <property type="project" value="InterPro"/>
</dbReference>
<proteinExistence type="inferred from homology"/>
<keyword evidence="14" id="KW-1185">Reference proteome</keyword>
<evidence type="ECO:0000256" key="9">
    <source>
        <dbReference type="ARBA" id="ARBA00023065"/>
    </source>
</evidence>
<dbReference type="GO" id="GO:0005886">
    <property type="term" value="C:plasma membrane"/>
    <property type="evidence" value="ECO:0007669"/>
    <property type="project" value="UniProtKB-SubCell"/>
</dbReference>
<evidence type="ECO:0000256" key="1">
    <source>
        <dbReference type="ARBA" id="ARBA00022448"/>
    </source>
</evidence>
<name>A0A8H9IRQ2_9BURK</name>
<keyword evidence="3 11" id="KW-0633">Potassium transport</keyword>
<evidence type="ECO:0000256" key="6">
    <source>
        <dbReference type="ARBA" id="ARBA00022840"/>
    </source>
</evidence>
<evidence type="ECO:0000256" key="10">
    <source>
        <dbReference type="ARBA" id="ARBA00023136"/>
    </source>
</evidence>
<keyword evidence="9 11" id="KW-0406">Ion transport</keyword>
<comment type="function">
    <text evidence="11">Part of the high-affinity ATP-driven potassium transport (or Kdp) system, which catalyzes the hydrolysis of ATP coupled with the electrogenic transport of potassium into the cytoplasm. This subunit acts as a catalytic chaperone that increases the ATP-binding affinity of the ATP-hydrolyzing subunit KdpB by the formation of a transient KdpB/KdpC/ATP ternary complex.</text>
</comment>
<evidence type="ECO:0000256" key="3">
    <source>
        <dbReference type="ARBA" id="ARBA00022538"/>
    </source>
</evidence>
<evidence type="ECO:0000256" key="2">
    <source>
        <dbReference type="ARBA" id="ARBA00022475"/>
    </source>
</evidence>
<dbReference type="AlphaFoldDB" id="A0A8H9IRQ2"/>
<comment type="subcellular location">
    <subcellularLocation>
        <location evidence="11">Cell membrane</location>
        <topology evidence="11">Single-pass membrane protein</topology>
    </subcellularLocation>
</comment>
<dbReference type="HAMAP" id="MF_00276">
    <property type="entry name" value="KdpC"/>
    <property type="match status" value="1"/>
</dbReference>
<evidence type="ECO:0000256" key="5">
    <source>
        <dbReference type="ARBA" id="ARBA00022741"/>
    </source>
</evidence>
<keyword evidence="7 11" id="KW-0630">Potassium</keyword>